<name>A0A4Q2D0S2_9AGAR</name>
<reference evidence="2 3" key="1">
    <citation type="submission" date="2019-01" db="EMBL/GenBank/DDBJ databases">
        <title>Draft genome sequence of Psathyrella aberdarensis IHI B618.</title>
        <authorList>
            <person name="Buettner E."/>
            <person name="Kellner H."/>
        </authorList>
    </citation>
    <scope>NUCLEOTIDE SEQUENCE [LARGE SCALE GENOMIC DNA]</scope>
    <source>
        <strain evidence="2 3">IHI B618</strain>
    </source>
</reference>
<dbReference type="InterPro" id="IPR019410">
    <property type="entry name" value="Methyltransf_16"/>
</dbReference>
<evidence type="ECO:0000313" key="2">
    <source>
        <dbReference type="EMBL" id="RXW12332.1"/>
    </source>
</evidence>
<evidence type="ECO:0008006" key="4">
    <source>
        <dbReference type="Google" id="ProtNLM"/>
    </source>
</evidence>
<dbReference type="PANTHER" id="PTHR14614:SF10">
    <property type="entry name" value="PROTEIN N-TERMINAL AND LYSINE N-METHYLTRANSFERASE EFM7"/>
    <property type="match status" value="1"/>
</dbReference>
<dbReference type="Proteomes" id="UP000290288">
    <property type="component" value="Unassembled WGS sequence"/>
</dbReference>
<comment type="caution">
    <text evidence="2">The sequence shown here is derived from an EMBL/GenBank/DDBJ whole genome shotgun (WGS) entry which is preliminary data.</text>
</comment>
<gene>
    <name evidence="2" type="ORF">EST38_g13520</name>
</gene>
<dbReference type="EMBL" id="SDEE01001285">
    <property type="protein sequence ID" value="RXW12332.1"/>
    <property type="molecule type" value="Genomic_DNA"/>
</dbReference>
<dbReference type="SUPFAM" id="SSF53335">
    <property type="entry name" value="S-adenosyl-L-methionine-dependent methyltransferases"/>
    <property type="match status" value="1"/>
</dbReference>
<dbReference type="Pfam" id="PF10294">
    <property type="entry name" value="Methyltransf_16"/>
    <property type="match status" value="1"/>
</dbReference>
<evidence type="ECO:0000313" key="3">
    <source>
        <dbReference type="Proteomes" id="UP000290288"/>
    </source>
</evidence>
<dbReference type="GO" id="GO:0008757">
    <property type="term" value="F:S-adenosylmethionine-dependent methyltransferase activity"/>
    <property type="evidence" value="ECO:0007669"/>
    <property type="project" value="UniProtKB-ARBA"/>
</dbReference>
<dbReference type="STRING" id="2316362.A0A4Q2D0S2"/>
<dbReference type="InterPro" id="IPR029063">
    <property type="entry name" value="SAM-dependent_MTases_sf"/>
</dbReference>
<protein>
    <recommendedName>
        <fullName evidence="4">Protein N-terminal and lysine N-methyltransferase EFM7</fullName>
    </recommendedName>
</protein>
<dbReference type="GO" id="GO:0005737">
    <property type="term" value="C:cytoplasm"/>
    <property type="evidence" value="ECO:0007669"/>
    <property type="project" value="TreeGrafter"/>
</dbReference>
<feature type="non-terminal residue" evidence="2">
    <location>
        <position position="176"/>
    </location>
</feature>
<organism evidence="2 3">
    <name type="scientific">Candolleomyces aberdarensis</name>
    <dbReference type="NCBI Taxonomy" id="2316362"/>
    <lineage>
        <taxon>Eukaryota</taxon>
        <taxon>Fungi</taxon>
        <taxon>Dikarya</taxon>
        <taxon>Basidiomycota</taxon>
        <taxon>Agaricomycotina</taxon>
        <taxon>Agaricomycetes</taxon>
        <taxon>Agaricomycetidae</taxon>
        <taxon>Agaricales</taxon>
        <taxon>Agaricineae</taxon>
        <taxon>Psathyrellaceae</taxon>
        <taxon>Candolleomyces</taxon>
    </lineage>
</organism>
<sequence>MSDSDDEILVSMFPEPPRPPSPEPTISIYNRNKTFIKSPEDWEEIKIRLVGDHPLWGHYLWNAARSFATYLDEHRDLYENRNVLELGAAGALPSLVAGKNNARLVVSTDYPDAALIKNIEQNIKTNLTLEEQDRTVAQGYTWGRPVDQLLEISSSRTGQGRYDPIILSDLVFNHPQ</sequence>
<proteinExistence type="predicted"/>
<dbReference type="OrthoDB" id="46564at2759"/>
<dbReference type="PANTHER" id="PTHR14614">
    <property type="entry name" value="HEPATOCELLULAR CARCINOMA-ASSOCIATED ANTIGEN"/>
    <property type="match status" value="1"/>
</dbReference>
<accession>A0A4Q2D0S2</accession>
<keyword evidence="3" id="KW-1185">Reference proteome</keyword>
<dbReference type="Gene3D" id="3.40.50.150">
    <property type="entry name" value="Vaccinia Virus protein VP39"/>
    <property type="match status" value="1"/>
</dbReference>
<evidence type="ECO:0000256" key="1">
    <source>
        <dbReference type="SAM" id="MobiDB-lite"/>
    </source>
</evidence>
<dbReference type="AlphaFoldDB" id="A0A4Q2D0S2"/>
<feature type="region of interest" description="Disordered" evidence="1">
    <location>
        <begin position="1"/>
        <end position="25"/>
    </location>
</feature>
<feature type="compositionally biased region" description="Pro residues" evidence="1">
    <location>
        <begin position="14"/>
        <end position="23"/>
    </location>
</feature>